<evidence type="ECO:0000313" key="3">
    <source>
        <dbReference type="Proteomes" id="UP000003250"/>
    </source>
</evidence>
<keyword evidence="1" id="KW-1133">Transmembrane helix</keyword>
<feature type="transmembrane region" description="Helical" evidence="1">
    <location>
        <begin position="12"/>
        <end position="34"/>
    </location>
</feature>
<sequence length="133" mass="13564">MTVTMTPFLRNILAADAAVSGAAAVLMIVGAPYLSPLLGLPSGLLFWAGVALVPFVALLLGVLRRQSAPRLILIDIIGINALWVAASFGLLFSGLVTPNVLGIAFVAAQALAVAVLAELQFVGMRRAANGAAA</sequence>
<keyword evidence="1" id="KW-0812">Transmembrane</keyword>
<reference evidence="2 3" key="1">
    <citation type="journal article" date="2012" name="J. Bacteriol.">
        <title>Draft Genome Sequence of Mesorhizobium alhagi CCNWXJ12-2T, a Novel Salt-Resistant Species Isolated from the Desert of Northwestern China.</title>
        <authorList>
            <person name="Zhou M."/>
            <person name="Chen W."/>
            <person name="Chen H."/>
            <person name="Wei G."/>
        </authorList>
    </citation>
    <scope>NUCLEOTIDE SEQUENCE [LARGE SCALE GENOMIC DNA]</scope>
    <source>
        <strain evidence="2 3">CCNWXJ12-2</strain>
    </source>
</reference>
<organism evidence="2 3">
    <name type="scientific">Mesorhizobium alhagi CCNWXJ12-2</name>
    <dbReference type="NCBI Taxonomy" id="1107882"/>
    <lineage>
        <taxon>Bacteria</taxon>
        <taxon>Pseudomonadati</taxon>
        <taxon>Pseudomonadota</taxon>
        <taxon>Alphaproteobacteria</taxon>
        <taxon>Hyphomicrobiales</taxon>
        <taxon>Phyllobacteriaceae</taxon>
        <taxon>Allomesorhizobium</taxon>
    </lineage>
</organism>
<dbReference type="PATRIC" id="fig|1107882.3.peg.5787"/>
<evidence type="ECO:0000313" key="2">
    <source>
        <dbReference type="EMBL" id="EHK53496.1"/>
    </source>
</evidence>
<feature type="transmembrane region" description="Helical" evidence="1">
    <location>
        <begin position="72"/>
        <end position="94"/>
    </location>
</feature>
<feature type="transmembrane region" description="Helical" evidence="1">
    <location>
        <begin position="40"/>
        <end position="60"/>
    </location>
</feature>
<dbReference type="RefSeq" id="WP_008839548.1">
    <property type="nucleotide sequence ID" value="NZ_AHAM01000266.1"/>
</dbReference>
<keyword evidence="3" id="KW-1185">Reference proteome</keyword>
<evidence type="ECO:0008006" key="4">
    <source>
        <dbReference type="Google" id="ProtNLM"/>
    </source>
</evidence>
<dbReference type="EMBL" id="AHAM01000266">
    <property type="protein sequence ID" value="EHK53496.1"/>
    <property type="molecule type" value="Genomic_DNA"/>
</dbReference>
<protein>
    <recommendedName>
        <fullName evidence="4">Transmembrane protein</fullName>
    </recommendedName>
</protein>
<accession>H0I0J1</accession>
<dbReference type="OrthoDB" id="7570420at2"/>
<dbReference type="Proteomes" id="UP000003250">
    <property type="component" value="Unassembled WGS sequence"/>
</dbReference>
<gene>
    <name evidence="2" type="ORF">MAXJ12_29892</name>
</gene>
<evidence type="ECO:0000256" key="1">
    <source>
        <dbReference type="SAM" id="Phobius"/>
    </source>
</evidence>
<dbReference type="AlphaFoldDB" id="H0I0J1"/>
<feature type="transmembrane region" description="Helical" evidence="1">
    <location>
        <begin position="100"/>
        <end position="119"/>
    </location>
</feature>
<name>H0I0J1_9HYPH</name>
<proteinExistence type="predicted"/>
<keyword evidence="1" id="KW-0472">Membrane</keyword>